<proteinExistence type="predicted"/>
<dbReference type="Gene3D" id="3.40.1360.10">
    <property type="match status" value="1"/>
</dbReference>
<gene>
    <name evidence="2" type="ORF">CVLEPA_LOCUS16646</name>
</gene>
<dbReference type="PANTHER" id="PTHR12873">
    <property type="entry name" value="T7-LIKE MITOCHONDRIAL DNA HELICASE"/>
    <property type="match status" value="1"/>
</dbReference>
<organism evidence="2 3">
    <name type="scientific">Clavelina lepadiformis</name>
    <name type="common">Light-bulb sea squirt</name>
    <name type="synonym">Ascidia lepadiformis</name>
    <dbReference type="NCBI Taxonomy" id="159417"/>
    <lineage>
        <taxon>Eukaryota</taxon>
        <taxon>Metazoa</taxon>
        <taxon>Chordata</taxon>
        <taxon>Tunicata</taxon>
        <taxon>Ascidiacea</taxon>
        <taxon>Aplousobranchia</taxon>
        <taxon>Clavelinidae</taxon>
        <taxon>Clavelina</taxon>
    </lineage>
</organism>
<reference evidence="2 3" key="1">
    <citation type="submission" date="2024-02" db="EMBL/GenBank/DDBJ databases">
        <authorList>
            <person name="Daric V."/>
            <person name="Darras S."/>
        </authorList>
    </citation>
    <scope>NUCLEOTIDE SEQUENCE [LARGE SCALE GENOMIC DNA]</scope>
</reference>
<dbReference type="Pfam" id="PF13481">
    <property type="entry name" value="AAA_25"/>
    <property type="match status" value="1"/>
</dbReference>
<dbReference type="PANTHER" id="PTHR12873:SF0">
    <property type="entry name" value="TWINKLE MTDNA HELICASE"/>
    <property type="match status" value="1"/>
</dbReference>
<accession>A0ABP0G103</accession>
<dbReference type="InterPro" id="IPR027032">
    <property type="entry name" value="Twinkle-like"/>
</dbReference>
<keyword evidence="3" id="KW-1185">Reference proteome</keyword>
<dbReference type="EMBL" id="CAWYQH010000100">
    <property type="protein sequence ID" value="CAK8685523.1"/>
    <property type="molecule type" value="Genomic_DNA"/>
</dbReference>
<evidence type="ECO:0000313" key="2">
    <source>
        <dbReference type="EMBL" id="CAK8685523.1"/>
    </source>
</evidence>
<name>A0ABP0G103_CLALP</name>
<dbReference type="InterPro" id="IPR027417">
    <property type="entry name" value="P-loop_NTPase"/>
</dbReference>
<dbReference type="SUPFAM" id="SSF52540">
    <property type="entry name" value="P-loop containing nucleoside triphosphate hydrolases"/>
    <property type="match status" value="1"/>
</dbReference>
<dbReference type="CDD" id="cd01122">
    <property type="entry name" value="Twinkle_C"/>
    <property type="match status" value="1"/>
</dbReference>
<comment type="caution">
    <text evidence="2">The sequence shown here is derived from an EMBL/GenBank/DDBJ whole genome shotgun (WGS) entry which is preliminary data.</text>
</comment>
<dbReference type="SUPFAM" id="SSF56731">
    <property type="entry name" value="DNA primase core"/>
    <property type="match status" value="1"/>
</dbReference>
<protein>
    <recommendedName>
        <fullName evidence="1">SF4 helicase domain-containing protein</fullName>
    </recommendedName>
</protein>
<evidence type="ECO:0000313" key="3">
    <source>
        <dbReference type="Proteomes" id="UP001642483"/>
    </source>
</evidence>
<dbReference type="Gene3D" id="3.40.50.300">
    <property type="entry name" value="P-loop containing nucleotide triphosphate hydrolases"/>
    <property type="match status" value="1"/>
</dbReference>
<sequence>MNKYLSDLLADEIKVFLHKKNIQFENGWACIKCRDVFGHTSAGLNTYINKTTGDFYCVSGHCGSWELFKAYCVANAAANSRESHGLEKKALAKCNDKIALNHVRKIWNDTCISFDDTETCNAVFKQYHLDASDFSQYIQYAIRYQPDTKYLTLGYFNDKNSSQIKGVKIIHDTLYCVKEISNTSLDAYTVYPKNGIETLFGLSNVNCKSSQIILTANEFDAMAINISSSKYTAISLPQGVMSLPLQLIPQLEKFDEIILWFGNHILSLEAARHFSKKLCAQRCKIVRPRITASTAMQALKAGVDIDKIIGSAVPSVMKNVVAFSDLRRQIKDELENSDKLMGVPFRRFHNLNKKLKGHRRGELTIITGPTGSGKTTFLSELSLDLASQGVSTLWGSFEVNNHKLLKIMLRQYAQLRVESHIEQFESIAEKFEKLPISFMTFNGPENISNVLKTMYHVTYANDIQHIIIDNLQFLLGYEKGLDRFSQQDYAVSEFRKFATKHHVHISLVIHPRKEDPYMPLHISSIFGTAKATQEADSVLIIQQIPCNDDRSMSKKTLKFVEIVKNRFDGDLGKIRLYFNPDTLCMSPSLQSSSERNLTLISTKESCKVETLLRENNSVKDDNSDNRLNVNNTSCIKVDNYTAELPQTEEKQSKTITAPWMSKWLTQ</sequence>
<dbReference type="InterPro" id="IPR007694">
    <property type="entry name" value="DNA_helicase_DnaB-like_C"/>
</dbReference>
<dbReference type="PROSITE" id="PS51199">
    <property type="entry name" value="SF4_HELICASE"/>
    <property type="match status" value="1"/>
</dbReference>
<evidence type="ECO:0000259" key="1">
    <source>
        <dbReference type="PROSITE" id="PS51199"/>
    </source>
</evidence>
<dbReference type="Proteomes" id="UP001642483">
    <property type="component" value="Unassembled WGS sequence"/>
</dbReference>
<feature type="domain" description="SF4 helicase" evidence="1">
    <location>
        <begin position="337"/>
        <end position="592"/>
    </location>
</feature>